<protein>
    <recommendedName>
        <fullName evidence="4">DUF536 domain-containing protein</fullName>
    </recommendedName>
</protein>
<accession>A0A0R2BAG2</accession>
<evidence type="ECO:0008006" key="4">
    <source>
        <dbReference type="Google" id="ProtNLM"/>
    </source>
</evidence>
<gene>
    <name evidence="2" type="ORF">FC82_GL001444</name>
</gene>
<dbReference type="EMBL" id="AYYR01000025">
    <property type="protein sequence ID" value="KRM76479.1"/>
    <property type="molecule type" value="Genomic_DNA"/>
</dbReference>
<feature type="coiled-coil region" evidence="1">
    <location>
        <begin position="74"/>
        <end position="130"/>
    </location>
</feature>
<keyword evidence="1" id="KW-0175">Coiled coil</keyword>
<evidence type="ECO:0000256" key="1">
    <source>
        <dbReference type="SAM" id="Coils"/>
    </source>
</evidence>
<dbReference type="RefSeq" id="WP_056986536.1">
    <property type="nucleotide sequence ID" value="NZ_AYYR01000025.1"/>
</dbReference>
<comment type="caution">
    <text evidence="2">The sequence shown here is derived from an EMBL/GenBank/DDBJ whole genome shotgun (WGS) entry which is preliminary data.</text>
</comment>
<organism evidence="2 3">
    <name type="scientific">Secundilactobacillus collinoides DSM 20515 = JCM 1123</name>
    <dbReference type="NCBI Taxonomy" id="1423733"/>
    <lineage>
        <taxon>Bacteria</taxon>
        <taxon>Bacillati</taxon>
        <taxon>Bacillota</taxon>
        <taxon>Bacilli</taxon>
        <taxon>Lactobacillales</taxon>
        <taxon>Lactobacillaceae</taxon>
        <taxon>Secundilactobacillus</taxon>
    </lineage>
</organism>
<evidence type="ECO:0000313" key="3">
    <source>
        <dbReference type="Proteomes" id="UP000051845"/>
    </source>
</evidence>
<name>A0A0R2BAG2_SECCO</name>
<reference evidence="2 3" key="1">
    <citation type="journal article" date="2015" name="Genome Announc.">
        <title>Expanding the biotechnology potential of lactobacilli through comparative genomics of 213 strains and associated genera.</title>
        <authorList>
            <person name="Sun Z."/>
            <person name="Harris H.M."/>
            <person name="McCann A."/>
            <person name="Guo C."/>
            <person name="Argimon S."/>
            <person name="Zhang W."/>
            <person name="Yang X."/>
            <person name="Jeffery I.B."/>
            <person name="Cooney J.C."/>
            <person name="Kagawa T.F."/>
            <person name="Liu W."/>
            <person name="Song Y."/>
            <person name="Salvetti E."/>
            <person name="Wrobel A."/>
            <person name="Rasinkangas P."/>
            <person name="Parkhill J."/>
            <person name="Rea M.C."/>
            <person name="O'Sullivan O."/>
            <person name="Ritari J."/>
            <person name="Douillard F.P."/>
            <person name="Paul Ross R."/>
            <person name="Yang R."/>
            <person name="Briner A.E."/>
            <person name="Felis G.E."/>
            <person name="de Vos W.M."/>
            <person name="Barrangou R."/>
            <person name="Klaenhammer T.R."/>
            <person name="Caufield P.W."/>
            <person name="Cui Y."/>
            <person name="Zhang H."/>
            <person name="O'Toole P.W."/>
        </authorList>
    </citation>
    <scope>NUCLEOTIDE SEQUENCE [LARGE SCALE GENOMIC DNA]</scope>
    <source>
        <strain evidence="2 3">DSM 20515</strain>
    </source>
</reference>
<dbReference type="Proteomes" id="UP000051845">
    <property type="component" value="Unassembled WGS sequence"/>
</dbReference>
<evidence type="ECO:0000313" key="2">
    <source>
        <dbReference type="EMBL" id="KRM76479.1"/>
    </source>
</evidence>
<proteinExistence type="predicted"/>
<dbReference type="PATRIC" id="fig|1423733.4.peg.1517"/>
<sequence length="144" mass="16919">MKTIAQIAKEIGVSKQAIYQFIDKDFKRKFSTVDGSLKINSKGQKLIKEHFEVDNLNESSSALKSALNNSTPLIEYLKDQIQEDRKQLDDYKDQIEQLHKLLEKQQALLEHEQQLRLADKKTEAKQIEQKIVKKKHWWQFGKHS</sequence>
<dbReference type="AlphaFoldDB" id="A0A0R2BAG2"/>